<accession>A0A4Z2E1M4</accession>
<dbReference type="EMBL" id="SRLO01021563">
    <property type="protein sequence ID" value="TNN22647.1"/>
    <property type="molecule type" value="Genomic_DNA"/>
</dbReference>
<evidence type="ECO:0000313" key="2">
    <source>
        <dbReference type="Proteomes" id="UP000314294"/>
    </source>
</evidence>
<keyword evidence="2" id="KW-1185">Reference proteome</keyword>
<comment type="caution">
    <text evidence="1">The sequence shown here is derived from an EMBL/GenBank/DDBJ whole genome shotgun (WGS) entry which is preliminary data.</text>
</comment>
<sequence>MNAVRHGPASRLPPPQDAEVFLPSRRPMAAAPRRGPSDSLCVHIQSLTAAPVLIFLIIDPPCPPGVPR</sequence>
<dbReference type="Proteomes" id="UP000314294">
    <property type="component" value="Unassembled WGS sequence"/>
</dbReference>
<protein>
    <submittedName>
        <fullName evidence="1">Uncharacterized protein</fullName>
    </submittedName>
</protein>
<organism evidence="1 2">
    <name type="scientific">Liparis tanakae</name>
    <name type="common">Tanaka's snailfish</name>
    <dbReference type="NCBI Taxonomy" id="230148"/>
    <lineage>
        <taxon>Eukaryota</taxon>
        <taxon>Metazoa</taxon>
        <taxon>Chordata</taxon>
        <taxon>Craniata</taxon>
        <taxon>Vertebrata</taxon>
        <taxon>Euteleostomi</taxon>
        <taxon>Actinopterygii</taxon>
        <taxon>Neopterygii</taxon>
        <taxon>Teleostei</taxon>
        <taxon>Neoteleostei</taxon>
        <taxon>Acanthomorphata</taxon>
        <taxon>Eupercaria</taxon>
        <taxon>Perciformes</taxon>
        <taxon>Cottioidei</taxon>
        <taxon>Cottales</taxon>
        <taxon>Liparidae</taxon>
        <taxon>Liparis</taxon>
    </lineage>
</organism>
<reference evidence="1 2" key="1">
    <citation type="submission" date="2019-03" db="EMBL/GenBank/DDBJ databases">
        <title>First draft genome of Liparis tanakae, snailfish: a comprehensive survey of snailfish specific genes.</title>
        <authorList>
            <person name="Kim W."/>
            <person name="Song I."/>
            <person name="Jeong J.-H."/>
            <person name="Kim D."/>
            <person name="Kim S."/>
            <person name="Ryu S."/>
            <person name="Song J.Y."/>
            <person name="Lee S.K."/>
        </authorList>
    </citation>
    <scope>NUCLEOTIDE SEQUENCE [LARGE SCALE GENOMIC DNA]</scope>
    <source>
        <tissue evidence="1">Muscle</tissue>
    </source>
</reference>
<name>A0A4Z2E1M4_9TELE</name>
<gene>
    <name evidence="1" type="ORF">EYF80_067238</name>
</gene>
<proteinExistence type="predicted"/>
<dbReference type="AlphaFoldDB" id="A0A4Z2E1M4"/>
<evidence type="ECO:0000313" key="1">
    <source>
        <dbReference type="EMBL" id="TNN22647.1"/>
    </source>
</evidence>